<evidence type="ECO:0000313" key="1">
    <source>
        <dbReference type="EMBL" id="HBK53487.1"/>
    </source>
</evidence>
<dbReference type="Proteomes" id="UP000263273">
    <property type="component" value="Unassembled WGS sequence"/>
</dbReference>
<gene>
    <name evidence="1" type="ORF">DDZ44_06100</name>
</gene>
<accession>A0A354YZ24</accession>
<evidence type="ECO:0000313" key="2">
    <source>
        <dbReference type="Proteomes" id="UP000263273"/>
    </source>
</evidence>
<sequence>MDRRNSFAKKLMRQDKVDPGTFSFMEPGWWALHAVSIAGVYMLGHNLAKSIGHGQDYEE</sequence>
<reference evidence="1 2" key="1">
    <citation type="journal article" date="2018" name="Nat. Biotechnol.">
        <title>A standardized bacterial taxonomy based on genome phylogeny substantially revises the tree of life.</title>
        <authorList>
            <person name="Parks D.H."/>
            <person name="Chuvochina M."/>
            <person name="Waite D.W."/>
            <person name="Rinke C."/>
            <person name="Skarshewski A."/>
            <person name="Chaumeil P.A."/>
            <person name="Hugenholtz P."/>
        </authorList>
    </citation>
    <scope>NUCLEOTIDE SEQUENCE [LARGE SCALE GENOMIC DNA]</scope>
    <source>
        <strain evidence="1">UBA10948</strain>
    </source>
</reference>
<protein>
    <submittedName>
        <fullName evidence="1">Uncharacterized protein</fullName>
    </submittedName>
</protein>
<name>A0A354YZ24_9FIRM</name>
<proteinExistence type="predicted"/>
<organism evidence="1 2">
    <name type="scientific">Syntrophomonas wolfei</name>
    <dbReference type="NCBI Taxonomy" id="863"/>
    <lineage>
        <taxon>Bacteria</taxon>
        <taxon>Bacillati</taxon>
        <taxon>Bacillota</taxon>
        <taxon>Clostridia</taxon>
        <taxon>Eubacteriales</taxon>
        <taxon>Syntrophomonadaceae</taxon>
        <taxon>Syntrophomonas</taxon>
    </lineage>
</organism>
<dbReference type="EMBL" id="DNZF01000137">
    <property type="protein sequence ID" value="HBK53487.1"/>
    <property type="molecule type" value="Genomic_DNA"/>
</dbReference>
<comment type="caution">
    <text evidence="1">The sequence shown here is derived from an EMBL/GenBank/DDBJ whole genome shotgun (WGS) entry which is preliminary data.</text>
</comment>
<dbReference type="AlphaFoldDB" id="A0A354YZ24"/>